<feature type="domain" description="PPM-type phosphatase" evidence="2">
    <location>
        <begin position="49"/>
        <end position="105"/>
    </location>
</feature>
<gene>
    <name evidence="3" type="ORF">STCU_10641</name>
</gene>
<evidence type="ECO:0000256" key="1">
    <source>
        <dbReference type="SAM" id="MobiDB-lite"/>
    </source>
</evidence>
<dbReference type="OrthoDB" id="10551091at2759"/>
<keyword evidence="4" id="KW-1185">Reference proteome</keyword>
<dbReference type="AlphaFoldDB" id="S9US20"/>
<evidence type="ECO:0000259" key="2">
    <source>
        <dbReference type="Pfam" id="PF00481"/>
    </source>
</evidence>
<protein>
    <recommendedName>
        <fullName evidence="2">PPM-type phosphatase domain-containing protein</fullName>
    </recommendedName>
</protein>
<evidence type="ECO:0000313" key="3">
    <source>
        <dbReference type="EMBL" id="EPY17401.1"/>
    </source>
</evidence>
<sequence length="227" mass="23921">MSSEPESRRLLHLFGPGVVRPLHALPAPPAASRPSATGDDPSAAAIAPTARVRGTLAVTRAFGDYDIKLSVPDPAGGRMLRDGAMLSPQDTWGTPLGDTEPLMSPLVVGNVPEVHTYRRGAPAPAGGARPRAEDAPEPYDLLVAGCDGVWELESIAQIAERADNALQPLLHARWRAGVTTEVWWHTLEAAMHAVITETLQNAIAMSCTPDGKAPGGDNVSLLLTLLL</sequence>
<dbReference type="Gene3D" id="3.60.40.10">
    <property type="entry name" value="PPM-type phosphatase domain"/>
    <property type="match status" value="1"/>
</dbReference>
<dbReference type="InterPro" id="IPR001932">
    <property type="entry name" value="PPM-type_phosphatase-like_dom"/>
</dbReference>
<dbReference type="InterPro" id="IPR036457">
    <property type="entry name" value="PPM-type-like_dom_sf"/>
</dbReference>
<dbReference type="SUPFAM" id="SSF81606">
    <property type="entry name" value="PP2C-like"/>
    <property type="match status" value="1"/>
</dbReference>
<accession>S9US20</accession>
<comment type="caution">
    <text evidence="3">The sequence shown here is derived from an EMBL/GenBank/DDBJ whole genome shotgun (WGS) entry which is preliminary data.</text>
</comment>
<evidence type="ECO:0000313" key="4">
    <source>
        <dbReference type="Proteomes" id="UP000015354"/>
    </source>
</evidence>
<dbReference type="EMBL" id="ATMH01010503">
    <property type="protein sequence ID" value="EPY17401.1"/>
    <property type="molecule type" value="Genomic_DNA"/>
</dbReference>
<organism evidence="3 4">
    <name type="scientific">Strigomonas culicis</name>
    <dbReference type="NCBI Taxonomy" id="28005"/>
    <lineage>
        <taxon>Eukaryota</taxon>
        <taxon>Discoba</taxon>
        <taxon>Euglenozoa</taxon>
        <taxon>Kinetoplastea</taxon>
        <taxon>Metakinetoplastina</taxon>
        <taxon>Trypanosomatida</taxon>
        <taxon>Trypanosomatidae</taxon>
        <taxon>Strigomonadinae</taxon>
        <taxon>Strigomonas</taxon>
    </lineage>
</organism>
<dbReference type="Proteomes" id="UP000015354">
    <property type="component" value="Unassembled WGS sequence"/>
</dbReference>
<feature type="region of interest" description="Disordered" evidence="1">
    <location>
        <begin position="22"/>
        <end position="43"/>
    </location>
</feature>
<proteinExistence type="predicted"/>
<reference evidence="3 4" key="1">
    <citation type="journal article" date="2013" name="PLoS ONE">
        <title>Predicting the Proteins of Angomonas deanei, Strigomonas culicis and Their Respective Endosymbionts Reveals New Aspects of the Trypanosomatidae Family.</title>
        <authorList>
            <person name="Motta M.C."/>
            <person name="Martins A.C."/>
            <person name="de Souza S.S."/>
            <person name="Catta-Preta C.M."/>
            <person name="Silva R."/>
            <person name="Klein C.C."/>
            <person name="de Almeida L.G."/>
            <person name="de Lima Cunha O."/>
            <person name="Ciapina L.P."/>
            <person name="Brocchi M."/>
            <person name="Colabardini A.C."/>
            <person name="de Araujo Lima B."/>
            <person name="Machado C.R."/>
            <person name="de Almeida Soares C.M."/>
            <person name="Probst C.M."/>
            <person name="de Menezes C.B."/>
            <person name="Thompson C.E."/>
            <person name="Bartholomeu D.C."/>
            <person name="Gradia D.F."/>
            <person name="Pavoni D.P."/>
            <person name="Grisard E.C."/>
            <person name="Fantinatti-Garboggini F."/>
            <person name="Marchini F.K."/>
            <person name="Rodrigues-Luiz G.F."/>
            <person name="Wagner G."/>
            <person name="Goldman G.H."/>
            <person name="Fietto J.L."/>
            <person name="Elias M.C."/>
            <person name="Goldman M.H."/>
            <person name="Sagot M.F."/>
            <person name="Pereira M."/>
            <person name="Stoco P.H."/>
            <person name="de Mendonca-Neto R.P."/>
            <person name="Teixeira S.M."/>
            <person name="Maciel T.E."/>
            <person name="de Oliveira Mendes T.A."/>
            <person name="Urmenyi T.P."/>
            <person name="de Souza W."/>
            <person name="Schenkman S."/>
            <person name="de Vasconcelos A.T."/>
        </authorList>
    </citation>
    <scope>NUCLEOTIDE SEQUENCE [LARGE SCALE GENOMIC DNA]</scope>
</reference>
<name>S9US20_9TRYP</name>
<dbReference type="Pfam" id="PF00481">
    <property type="entry name" value="PP2C"/>
    <property type="match status" value="1"/>
</dbReference>